<gene>
    <name evidence="4" type="ORF">BELL_0091g00070</name>
</gene>
<dbReference type="SUPFAM" id="SSF88697">
    <property type="entry name" value="PUA domain-like"/>
    <property type="match status" value="1"/>
</dbReference>
<dbReference type="SMART" id="SM00466">
    <property type="entry name" value="SRA"/>
    <property type="match status" value="1"/>
</dbReference>
<reference evidence="4 5" key="1">
    <citation type="submission" date="2017-12" db="EMBL/GenBank/DDBJ databases">
        <title>Comparative genomics of Botrytis spp.</title>
        <authorList>
            <person name="Valero-Jimenez C.A."/>
            <person name="Tapia P."/>
            <person name="Veloso J."/>
            <person name="Silva-Moreno E."/>
            <person name="Staats M."/>
            <person name="Valdes J.H."/>
            <person name="Van Kan J.A.L."/>
        </authorList>
    </citation>
    <scope>NUCLEOTIDE SEQUENCE [LARGE SCALE GENOMIC DNA]</scope>
    <source>
        <strain evidence="4 5">Be9601</strain>
    </source>
</reference>
<evidence type="ECO:0000256" key="1">
    <source>
        <dbReference type="ARBA" id="ARBA00023242"/>
    </source>
</evidence>
<organism evidence="4 5">
    <name type="scientific">Botrytis elliptica</name>
    <dbReference type="NCBI Taxonomy" id="278938"/>
    <lineage>
        <taxon>Eukaryota</taxon>
        <taxon>Fungi</taxon>
        <taxon>Dikarya</taxon>
        <taxon>Ascomycota</taxon>
        <taxon>Pezizomycotina</taxon>
        <taxon>Leotiomycetes</taxon>
        <taxon>Helotiales</taxon>
        <taxon>Sclerotiniaceae</taxon>
        <taxon>Botrytis</taxon>
    </lineage>
</organism>
<sequence>MSALPNSTDLENPKVDLKAIDKLNTPNPDVAEVKFKYVESYMFRGMEFQQLAEYIKWKDDERDVYAEGHNGHVIGDWWPYPLGYQRDRAHAFIDRGTGGKAGVGAVSIVLGPGGGKNKGYARTMVTCHKKILYLADNTDLMDLSFFGKNTAGTCIRVIRGAKSKSVHAPPVGFRYDGLYKITVKIPIAGKSWYELERLENQKPMNKLHPTDEEVDEFYKQNSWIGVN</sequence>
<comment type="caution">
    <text evidence="4">The sequence shown here is derived from an EMBL/GenBank/DDBJ whole genome shotgun (WGS) entry which is preliminary data.</text>
</comment>
<keyword evidence="1 2" id="KW-0539">Nucleus</keyword>
<protein>
    <recommendedName>
        <fullName evidence="3">YDG domain-containing protein</fullName>
    </recommendedName>
</protein>
<evidence type="ECO:0000256" key="2">
    <source>
        <dbReference type="PROSITE-ProRule" id="PRU00358"/>
    </source>
</evidence>
<evidence type="ECO:0000259" key="3">
    <source>
        <dbReference type="PROSITE" id="PS51015"/>
    </source>
</evidence>
<dbReference type="InterPro" id="IPR003105">
    <property type="entry name" value="SRA_YDG"/>
</dbReference>
<dbReference type="InterPro" id="IPR036987">
    <property type="entry name" value="SRA-YDG_sf"/>
</dbReference>
<dbReference type="AlphaFoldDB" id="A0A4Z1JV77"/>
<accession>A0A4Z1JV77</accession>
<dbReference type="STRING" id="278938.A0A4Z1JV77"/>
<comment type="subcellular location">
    <subcellularLocation>
        <location evidence="2">Nucleus</location>
    </subcellularLocation>
</comment>
<evidence type="ECO:0000313" key="5">
    <source>
        <dbReference type="Proteomes" id="UP000297229"/>
    </source>
</evidence>
<feature type="domain" description="YDG" evidence="3">
    <location>
        <begin position="67"/>
        <end position="202"/>
    </location>
</feature>
<dbReference type="PROSITE" id="PS51015">
    <property type="entry name" value="YDG"/>
    <property type="match status" value="1"/>
</dbReference>
<dbReference type="Proteomes" id="UP000297229">
    <property type="component" value="Unassembled WGS sequence"/>
</dbReference>
<proteinExistence type="predicted"/>
<dbReference type="InterPro" id="IPR015947">
    <property type="entry name" value="PUA-like_sf"/>
</dbReference>
<keyword evidence="5" id="KW-1185">Reference proteome</keyword>
<dbReference type="EMBL" id="PQXM01000091">
    <property type="protein sequence ID" value="TGO77779.1"/>
    <property type="molecule type" value="Genomic_DNA"/>
</dbReference>
<dbReference type="Gene3D" id="2.30.280.10">
    <property type="entry name" value="SRA-YDG"/>
    <property type="match status" value="1"/>
</dbReference>
<name>A0A4Z1JV77_9HELO</name>
<dbReference type="GO" id="GO:0005634">
    <property type="term" value="C:nucleus"/>
    <property type="evidence" value="ECO:0007669"/>
    <property type="project" value="UniProtKB-SubCell"/>
</dbReference>
<dbReference type="Pfam" id="PF02182">
    <property type="entry name" value="SAD_SRA"/>
    <property type="match status" value="1"/>
</dbReference>
<evidence type="ECO:0000313" key="4">
    <source>
        <dbReference type="EMBL" id="TGO77779.1"/>
    </source>
</evidence>